<evidence type="ECO:0000256" key="1">
    <source>
        <dbReference type="ARBA" id="ARBA00004138"/>
    </source>
</evidence>
<dbReference type="Pfam" id="PF24797">
    <property type="entry name" value="Beta-prop_WDR35_TULP_N"/>
    <property type="match status" value="1"/>
</dbReference>
<sequence length="166" mass="18147">MANVYLYISIPNNKKLNSIAWSKEDGFIACGGDEGLLKVFKLDVQRDSKIKGLAAQTNLVMNQTLDGHAGTYLGLLILQNKGSVRWDSDGQRICIVYDDGAVIVGSVDGNRIWGKELKCGSLVAVEWSPDGKTILFGLANGEVHIYDIMGAFRIFQKGNIISKLLL</sequence>
<dbReference type="GO" id="GO:0097730">
    <property type="term" value="C:non-motile cilium"/>
    <property type="evidence" value="ECO:0007669"/>
    <property type="project" value="TreeGrafter"/>
</dbReference>
<organism evidence="9 10">
    <name type="scientific">Protopolystoma xenopodis</name>
    <dbReference type="NCBI Taxonomy" id="117903"/>
    <lineage>
        <taxon>Eukaryota</taxon>
        <taxon>Metazoa</taxon>
        <taxon>Spiralia</taxon>
        <taxon>Lophotrochozoa</taxon>
        <taxon>Platyhelminthes</taxon>
        <taxon>Monogenea</taxon>
        <taxon>Polyopisthocotylea</taxon>
        <taxon>Polystomatidea</taxon>
        <taxon>Polystomatidae</taxon>
        <taxon>Protopolystoma</taxon>
    </lineage>
</organism>
<evidence type="ECO:0000259" key="8">
    <source>
        <dbReference type="Pfam" id="PF24797"/>
    </source>
</evidence>
<feature type="domain" description="IFT121/TULP4 N-terminal" evidence="8">
    <location>
        <begin position="84"/>
        <end position="152"/>
    </location>
</feature>
<dbReference type="InterPro" id="IPR015943">
    <property type="entry name" value="WD40/YVTN_repeat-like_dom_sf"/>
</dbReference>
<dbReference type="EMBL" id="CAAALY010042956">
    <property type="protein sequence ID" value="VEL19727.1"/>
    <property type="molecule type" value="Genomic_DNA"/>
</dbReference>
<evidence type="ECO:0000256" key="4">
    <source>
        <dbReference type="ARBA" id="ARBA00022574"/>
    </source>
</evidence>
<dbReference type="SMART" id="SM00320">
    <property type="entry name" value="WD40"/>
    <property type="match status" value="3"/>
</dbReference>
<evidence type="ECO:0000256" key="2">
    <source>
        <dbReference type="ARBA" id="ARBA00004496"/>
    </source>
</evidence>
<reference evidence="9" key="1">
    <citation type="submission" date="2018-11" db="EMBL/GenBank/DDBJ databases">
        <authorList>
            <consortium name="Pathogen Informatics"/>
        </authorList>
    </citation>
    <scope>NUCLEOTIDE SEQUENCE</scope>
</reference>
<evidence type="ECO:0000256" key="3">
    <source>
        <dbReference type="ARBA" id="ARBA00022490"/>
    </source>
</evidence>
<dbReference type="PANTHER" id="PTHR12764:SF5">
    <property type="entry name" value="LD29485P"/>
    <property type="match status" value="1"/>
</dbReference>
<keyword evidence="6" id="KW-0969">Cilium</keyword>
<dbReference type="GO" id="GO:0035721">
    <property type="term" value="P:intraciliary retrograde transport"/>
    <property type="evidence" value="ECO:0007669"/>
    <property type="project" value="TreeGrafter"/>
</dbReference>
<dbReference type="InterPro" id="IPR036322">
    <property type="entry name" value="WD40_repeat_dom_sf"/>
</dbReference>
<dbReference type="InterPro" id="IPR001680">
    <property type="entry name" value="WD40_rpt"/>
</dbReference>
<proteinExistence type="predicted"/>
<dbReference type="SUPFAM" id="SSF50978">
    <property type="entry name" value="WD40 repeat-like"/>
    <property type="match status" value="1"/>
</dbReference>
<evidence type="ECO:0000313" key="9">
    <source>
        <dbReference type="EMBL" id="VEL19727.1"/>
    </source>
</evidence>
<dbReference type="GO" id="GO:1905515">
    <property type="term" value="P:non-motile cilium assembly"/>
    <property type="evidence" value="ECO:0007669"/>
    <property type="project" value="TreeGrafter"/>
</dbReference>
<dbReference type="GO" id="GO:0061512">
    <property type="term" value="P:protein localization to cilium"/>
    <property type="evidence" value="ECO:0007669"/>
    <property type="project" value="TreeGrafter"/>
</dbReference>
<gene>
    <name evidence="9" type="ORF">PXEA_LOCUS13167</name>
</gene>
<accession>A0A3S5ABI0</accession>
<evidence type="ECO:0000313" key="10">
    <source>
        <dbReference type="Proteomes" id="UP000784294"/>
    </source>
</evidence>
<dbReference type="OrthoDB" id="6273981at2759"/>
<dbReference type="Proteomes" id="UP000784294">
    <property type="component" value="Unassembled WGS sequence"/>
</dbReference>
<keyword evidence="5" id="KW-0677">Repeat</keyword>
<keyword evidence="10" id="KW-1185">Reference proteome</keyword>
<keyword evidence="7" id="KW-0966">Cell projection</keyword>
<dbReference type="Gene3D" id="2.130.10.10">
    <property type="entry name" value="YVTN repeat-like/Quinoprotein amine dehydrogenase"/>
    <property type="match status" value="1"/>
</dbReference>
<dbReference type="PANTHER" id="PTHR12764">
    <property type="entry name" value="WD REPEAT DOMAIN-RELATED"/>
    <property type="match status" value="1"/>
</dbReference>
<dbReference type="GO" id="GO:0005737">
    <property type="term" value="C:cytoplasm"/>
    <property type="evidence" value="ECO:0007669"/>
    <property type="project" value="UniProtKB-SubCell"/>
</dbReference>
<evidence type="ECO:0000256" key="7">
    <source>
        <dbReference type="ARBA" id="ARBA00023273"/>
    </source>
</evidence>
<evidence type="ECO:0000256" key="5">
    <source>
        <dbReference type="ARBA" id="ARBA00022737"/>
    </source>
</evidence>
<comment type="caution">
    <text evidence="9">The sequence shown here is derived from an EMBL/GenBank/DDBJ whole genome shotgun (WGS) entry which is preliminary data.</text>
</comment>
<evidence type="ECO:0000256" key="6">
    <source>
        <dbReference type="ARBA" id="ARBA00023069"/>
    </source>
</evidence>
<dbReference type="GO" id="GO:0030991">
    <property type="term" value="C:intraciliary transport particle A"/>
    <property type="evidence" value="ECO:0007669"/>
    <property type="project" value="TreeGrafter"/>
</dbReference>
<keyword evidence="4" id="KW-0853">WD repeat</keyword>
<dbReference type="AlphaFoldDB" id="A0A3S5ABI0"/>
<name>A0A3S5ABI0_9PLAT</name>
<dbReference type="InterPro" id="IPR056159">
    <property type="entry name" value="Beta-prop_IFT121_TULP_N"/>
</dbReference>
<comment type="subcellular location">
    <subcellularLocation>
        <location evidence="1">Cell projection</location>
        <location evidence="1">Cilium</location>
    </subcellularLocation>
    <subcellularLocation>
        <location evidence="2">Cytoplasm</location>
    </subcellularLocation>
</comment>
<dbReference type="Pfam" id="PF00400">
    <property type="entry name" value="WD40"/>
    <property type="match status" value="1"/>
</dbReference>
<keyword evidence="3" id="KW-0963">Cytoplasm</keyword>
<protein>
    <recommendedName>
        <fullName evidence="8">IFT121/TULP4 N-terminal domain-containing protein</fullName>
    </recommendedName>
</protein>
<dbReference type="InterPro" id="IPR039857">
    <property type="entry name" value="Ift122/121"/>
</dbReference>